<feature type="domain" description="DUF7146" evidence="8">
    <location>
        <begin position="98"/>
        <end position="197"/>
    </location>
</feature>
<evidence type="ECO:0000256" key="6">
    <source>
        <dbReference type="ARBA" id="ARBA00023163"/>
    </source>
</evidence>
<organism evidence="9 10">
    <name type="scientific">Sphingomonas tagetis</name>
    <dbReference type="NCBI Taxonomy" id="2949092"/>
    <lineage>
        <taxon>Bacteria</taxon>
        <taxon>Pseudomonadati</taxon>
        <taxon>Pseudomonadota</taxon>
        <taxon>Alphaproteobacteria</taxon>
        <taxon>Sphingomonadales</taxon>
        <taxon>Sphingomonadaceae</taxon>
        <taxon>Sphingomonas</taxon>
    </lineage>
</organism>
<dbReference type="GO" id="GO:0003677">
    <property type="term" value="F:DNA binding"/>
    <property type="evidence" value="ECO:0007669"/>
    <property type="project" value="InterPro"/>
</dbReference>
<dbReference type="GO" id="GO:0000428">
    <property type="term" value="C:DNA-directed RNA polymerase complex"/>
    <property type="evidence" value="ECO:0007669"/>
    <property type="project" value="UniProtKB-KW"/>
</dbReference>
<reference evidence="9" key="1">
    <citation type="submission" date="2022-05" db="EMBL/GenBank/DDBJ databases">
        <title>Sphingomonas sp. strain MG17 Genome sequencing and assembly.</title>
        <authorList>
            <person name="Kim I."/>
        </authorList>
    </citation>
    <scope>NUCLEOTIDE SEQUENCE</scope>
    <source>
        <strain evidence="9">MG17</strain>
    </source>
</reference>
<evidence type="ECO:0000256" key="5">
    <source>
        <dbReference type="ARBA" id="ARBA00022705"/>
    </source>
</evidence>
<evidence type="ECO:0000313" key="9">
    <source>
        <dbReference type="EMBL" id="MCP3732161.1"/>
    </source>
</evidence>
<accession>A0A9X2KN49</accession>
<keyword evidence="10" id="KW-1185">Reference proteome</keyword>
<feature type="domain" description="Toprim" evidence="7">
    <location>
        <begin position="204"/>
        <end position="293"/>
    </location>
</feature>
<name>A0A9X2KN49_9SPHN</name>
<evidence type="ECO:0000256" key="1">
    <source>
        <dbReference type="ARBA" id="ARBA00022478"/>
    </source>
</evidence>
<evidence type="ECO:0000259" key="8">
    <source>
        <dbReference type="Pfam" id="PF23639"/>
    </source>
</evidence>
<keyword evidence="1" id="KW-0240">DNA-directed RNA polymerase</keyword>
<dbReference type="EMBL" id="JAMLDX010000015">
    <property type="protein sequence ID" value="MCP3732161.1"/>
    <property type="molecule type" value="Genomic_DNA"/>
</dbReference>
<dbReference type="GO" id="GO:1990077">
    <property type="term" value="C:primosome complex"/>
    <property type="evidence" value="ECO:0007669"/>
    <property type="project" value="UniProtKB-KW"/>
</dbReference>
<proteinExistence type="predicted"/>
<keyword evidence="6" id="KW-0804">Transcription</keyword>
<dbReference type="InterPro" id="IPR034154">
    <property type="entry name" value="TOPRIM_DnaG/twinkle"/>
</dbReference>
<dbReference type="CDD" id="cd01029">
    <property type="entry name" value="TOPRIM_primases"/>
    <property type="match status" value="1"/>
</dbReference>
<gene>
    <name evidence="9" type="ORF">M9978_17195</name>
</gene>
<keyword evidence="3" id="KW-0808">Transferase</keyword>
<dbReference type="Pfam" id="PF23639">
    <property type="entry name" value="DUF7146"/>
    <property type="match status" value="1"/>
</dbReference>
<evidence type="ECO:0000313" key="10">
    <source>
        <dbReference type="Proteomes" id="UP001139451"/>
    </source>
</evidence>
<dbReference type="Proteomes" id="UP001139451">
    <property type="component" value="Unassembled WGS sequence"/>
</dbReference>
<dbReference type="GO" id="GO:0016779">
    <property type="term" value="F:nucleotidyltransferase activity"/>
    <property type="evidence" value="ECO:0007669"/>
    <property type="project" value="UniProtKB-KW"/>
</dbReference>
<dbReference type="InterPro" id="IPR055570">
    <property type="entry name" value="DUF7146"/>
</dbReference>
<evidence type="ECO:0000256" key="3">
    <source>
        <dbReference type="ARBA" id="ARBA00022679"/>
    </source>
</evidence>
<dbReference type="AlphaFoldDB" id="A0A9X2KN49"/>
<dbReference type="GO" id="GO:0006269">
    <property type="term" value="P:DNA replication, synthesis of primer"/>
    <property type="evidence" value="ECO:0007669"/>
    <property type="project" value="UniProtKB-KW"/>
</dbReference>
<keyword evidence="2" id="KW-0639">Primosome</keyword>
<dbReference type="GO" id="GO:0008270">
    <property type="term" value="F:zinc ion binding"/>
    <property type="evidence" value="ECO:0007669"/>
    <property type="project" value="InterPro"/>
</dbReference>
<keyword evidence="4" id="KW-0548">Nucleotidyltransferase</keyword>
<dbReference type="RefSeq" id="WP_254295354.1">
    <property type="nucleotide sequence ID" value="NZ_JAMLDX010000015.1"/>
</dbReference>
<dbReference type="InterPro" id="IPR036977">
    <property type="entry name" value="DNA_primase_Znf_CHC2"/>
</dbReference>
<dbReference type="Pfam" id="PF13362">
    <property type="entry name" value="Toprim_3"/>
    <property type="match status" value="1"/>
</dbReference>
<dbReference type="InterPro" id="IPR006171">
    <property type="entry name" value="TOPRIM_dom"/>
</dbReference>
<evidence type="ECO:0000256" key="4">
    <source>
        <dbReference type="ARBA" id="ARBA00022695"/>
    </source>
</evidence>
<evidence type="ECO:0000259" key="7">
    <source>
        <dbReference type="Pfam" id="PF13362"/>
    </source>
</evidence>
<keyword evidence="5" id="KW-0235">DNA replication</keyword>
<evidence type="ECO:0000256" key="2">
    <source>
        <dbReference type="ARBA" id="ARBA00022515"/>
    </source>
</evidence>
<sequence>MPTNAIKTSLEAAAERIVQQLGGQWRRHGAMCHCPAHDDRKPSLSVRLGRTSLLFKCFAGCDTIDVLRSLRLLRLSVPVDQPGNAVCSASRASSGFAAPAREIWENARPIAHTRAERYLVSRGIVTFSSALRYHPATPLGRGRAVRFRPALIAAVRQGHEIVSIQRLFLDCAGAALAPDLVKAKLTLGRPLRGAVQLFDAGATLGLAEGVESALSAADLLGIPVWATLGAERLTHIDIPNGVRRLVLLPDADRSGRLAEEKARAVYGGRDLELETQWPWAGAKDWNIVIKRAGGRGSGGVRHAA</sequence>
<protein>
    <submittedName>
        <fullName evidence="9">Toprim domain-containing protein</fullName>
    </submittedName>
</protein>
<dbReference type="Gene3D" id="3.90.580.10">
    <property type="entry name" value="Zinc finger, CHC2-type domain"/>
    <property type="match status" value="1"/>
</dbReference>
<comment type="caution">
    <text evidence="9">The sequence shown here is derived from an EMBL/GenBank/DDBJ whole genome shotgun (WGS) entry which is preliminary data.</text>
</comment>